<evidence type="ECO:0000313" key="3">
    <source>
        <dbReference type="Proteomes" id="UP000024635"/>
    </source>
</evidence>
<protein>
    <submittedName>
        <fullName evidence="2">Uncharacterized protein</fullName>
    </submittedName>
</protein>
<accession>A0A016RSC8</accession>
<comment type="caution">
    <text evidence="2">The sequence shown here is derived from an EMBL/GenBank/DDBJ whole genome shotgun (WGS) entry which is preliminary data.</text>
</comment>
<sequence>MMVPGCGTFTYGEEDEMGPEPSPGPKKKGVKLCIVIRAKQVYMKCAVVAQILHTIHFKESRCSNMAG</sequence>
<feature type="region of interest" description="Disordered" evidence="1">
    <location>
        <begin position="1"/>
        <end position="27"/>
    </location>
</feature>
<keyword evidence="3" id="KW-1185">Reference proteome</keyword>
<dbReference type="AlphaFoldDB" id="A0A016RSC8"/>
<reference evidence="3" key="1">
    <citation type="journal article" date="2015" name="Nat. Genet.">
        <title>The genome and transcriptome of the zoonotic hookworm Ancylostoma ceylanicum identify infection-specific gene families.</title>
        <authorList>
            <person name="Schwarz E.M."/>
            <person name="Hu Y."/>
            <person name="Antoshechkin I."/>
            <person name="Miller M.M."/>
            <person name="Sternberg P.W."/>
            <person name="Aroian R.V."/>
        </authorList>
    </citation>
    <scope>NUCLEOTIDE SEQUENCE</scope>
    <source>
        <strain evidence="3">HY135</strain>
    </source>
</reference>
<evidence type="ECO:0000313" key="2">
    <source>
        <dbReference type="EMBL" id="EYB81223.1"/>
    </source>
</evidence>
<name>A0A016RSC8_9BILA</name>
<gene>
    <name evidence="2" type="primary">Acey_s0389.g525</name>
    <name evidence="2" type="ORF">Y032_0389g525</name>
</gene>
<dbReference type="EMBL" id="JARK01001725">
    <property type="protein sequence ID" value="EYB81223.1"/>
    <property type="molecule type" value="Genomic_DNA"/>
</dbReference>
<proteinExistence type="predicted"/>
<dbReference type="Proteomes" id="UP000024635">
    <property type="component" value="Unassembled WGS sequence"/>
</dbReference>
<evidence type="ECO:0000256" key="1">
    <source>
        <dbReference type="SAM" id="MobiDB-lite"/>
    </source>
</evidence>
<organism evidence="2 3">
    <name type="scientific">Ancylostoma ceylanicum</name>
    <dbReference type="NCBI Taxonomy" id="53326"/>
    <lineage>
        <taxon>Eukaryota</taxon>
        <taxon>Metazoa</taxon>
        <taxon>Ecdysozoa</taxon>
        <taxon>Nematoda</taxon>
        <taxon>Chromadorea</taxon>
        <taxon>Rhabditida</taxon>
        <taxon>Rhabditina</taxon>
        <taxon>Rhabditomorpha</taxon>
        <taxon>Strongyloidea</taxon>
        <taxon>Ancylostomatidae</taxon>
        <taxon>Ancylostomatinae</taxon>
        <taxon>Ancylostoma</taxon>
    </lineage>
</organism>